<proteinExistence type="predicted"/>
<accession>A0A9D7DWY8</accession>
<dbReference type="InterPro" id="IPR055507">
    <property type="entry name" value="DUF7079"/>
</dbReference>
<reference evidence="2" key="1">
    <citation type="submission" date="2020-10" db="EMBL/GenBank/DDBJ databases">
        <title>Connecting structure to function with the recovery of over 1000 high-quality activated sludge metagenome-assembled genomes encoding full-length rRNA genes using long-read sequencing.</title>
        <authorList>
            <person name="Singleton C.M."/>
            <person name="Petriglieri F."/>
            <person name="Kristensen J.M."/>
            <person name="Kirkegaard R.H."/>
            <person name="Michaelsen T.Y."/>
            <person name="Andersen M.H."/>
            <person name="Karst S.M."/>
            <person name="Dueholm M.S."/>
            <person name="Nielsen P.H."/>
            <person name="Albertsen M."/>
        </authorList>
    </citation>
    <scope>NUCLEOTIDE SEQUENCE</scope>
    <source>
        <strain evidence="2">Bjer_18-Q3-R1-45_BAT3C.347</strain>
    </source>
</reference>
<organism evidence="2 3">
    <name type="scientific">Candidatus Methylophosphatis roskildensis</name>
    <dbReference type="NCBI Taxonomy" id="2899263"/>
    <lineage>
        <taxon>Bacteria</taxon>
        <taxon>Pseudomonadati</taxon>
        <taxon>Pseudomonadota</taxon>
        <taxon>Betaproteobacteria</taxon>
        <taxon>Nitrosomonadales</taxon>
        <taxon>Sterolibacteriaceae</taxon>
        <taxon>Candidatus Methylophosphatis</taxon>
    </lineage>
</organism>
<dbReference type="AlphaFoldDB" id="A0A9D7DWY8"/>
<sequence length="128" mass="14808">MTDGDRVEVDPARITAWQALSDLFLDTEHDDADIAAIARQLRATGFTVDELERIYEEEVAPACWRNLVVVPGGEWTGFQKDWLVHAIQRHRRNPGLLHSVPLVKRLRVKRWTGLTREDWARVKQQLGR</sequence>
<dbReference type="Proteomes" id="UP000807785">
    <property type="component" value="Unassembled WGS sequence"/>
</dbReference>
<dbReference type="EMBL" id="JADJEV010000002">
    <property type="protein sequence ID" value="MBK6972390.1"/>
    <property type="molecule type" value="Genomic_DNA"/>
</dbReference>
<comment type="caution">
    <text evidence="2">The sequence shown here is derived from an EMBL/GenBank/DDBJ whole genome shotgun (WGS) entry which is preliminary data.</text>
</comment>
<dbReference type="Pfam" id="PF23296">
    <property type="entry name" value="DUF7079"/>
    <property type="match status" value="1"/>
</dbReference>
<evidence type="ECO:0000313" key="2">
    <source>
        <dbReference type="EMBL" id="MBK6972390.1"/>
    </source>
</evidence>
<gene>
    <name evidence="2" type="ORF">IPH26_05335</name>
</gene>
<protein>
    <recommendedName>
        <fullName evidence="1">DUF7079 domain-containing protein</fullName>
    </recommendedName>
</protein>
<name>A0A9D7DWY8_9PROT</name>
<evidence type="ECO:0000259" key="1">
    <source>
        <dbReference type="Pfam" id="PF23296"/>
    </source>
</evidence>
<feature type="domain" description="DUF7079" evidence="1">
    <location>
        <begin position="12"/>
        <end position="124"/>
    </location>
</feature>
<evidence type="ECO:0000313" key="3">
    <source>
        <dbReference type="Proteomes" id="UP000807785"/>
    </source>
</evidence>